<keyword evidence="3" id="KW-1185">Reference proteome</keyword>
<protein>
    <submittedName>
        <fullName evidence="2">Uncharacterized protein</fullName>
    </submittedName>
</protein>
<dbReference type="EMBL" id="DF973179">
    <property type="protein sequence ID" value="GAU18115.1"/>
    <property type="molecule type" value="Genomic_DNA"/>
</dbReference>
<name>A0A2Z6MPB4_TRISU</name>
<keyword evidence="1" id="KW-0812">Transmembrane</keyword>
<evidence type="ECO:0000313" key="2">
    <source>
        <dbReference type="EMBL" id="GAU18115.1"/>
    </source>
</evidence>
<evidence type="ECO:0000256" key="1">
    <source>
        <dbReference type="SAM" id="Phobius"/>
    </source>
</evidence>
<dbReference type="Proteomes" id="UP000242715">
    <property type="component" value="Unassembled WGS sequence"/>
</dbReference>
<organism evidence="2 3">
    <name type="scientific">Trifolium subterraneum</name>
    <name type="common">Subterranean clover</name>
    <dbReference type="NCBI Taxonomy" id="3900"/>
    <lineage>
        <taxon>Eukaryota</taxon>
        <taxon>Viridiplantae</taxon>
        <taxon>Streptophyta</taxon>
        <taxon>Embryophyta</taxon>
        <taxon>Tracheophyta</taxon>
        <taxon>Spermatophyta</taxon>
        <taxon>Magnoliopsida</taxon>
        <taxon>eudicotyledons</taxon>
        <taxon>Gunneridae</taxon>
        <taxon>Pentapetalae</taxon>
        <taxon>rosids</taxon>
        <taxon>fabids</taxon>
        <taxon>Fabales</taxon>
        <taxon>Fabaceae</taxon>
        <taxon>Papilionoideae</taxon>
        <taxon>50 kb inversion clade</taxon>
        <taxon>NPAAA clade</taxon>
        <taxon>Hologalegina</taxon>
        <taxon>IRL clade</taxon>
        <taxon>Trifolieae</taxon>
        <taxon>Trifolium</taxon>
    </lineage>
</organism>
<dbReference type="AlphaFoldDB" id="A0A2Z6MPB4"/>
<evidence type="ECO:0000313" key="3">
    <source>
        <dbReference type="Proteomes" id="UP000242715"/>
    </source>
</evidence>
<reference evidence="3" key="1">
    <citation type="journal article" date="2017" name="Front. Plant Sci.">
        <title>Climate Clever Clovers: New Paradigm to Reduce the Environmental Footprint of Ruminants by Breeding Low Methanogenic Forages Utilizing Haplotype Variation.</title>
        <authorList>
            <person name="Kaur P."/>
            <person name="Appels R."/>
            <person name="Bayer P.E."/>
            <person name="Keeble-Gagnere G."/>
            <person name="Wang J."/>
            <person name="Hirakawa H."/>
            <person name="Shirasawa K."/>
            <person name="Vercoe P."/>
            <person name="Stefanova K."/>
            <person name="Durmic Z."/>
            <person name="Nichols P."/>
            <person name="Revell C."/>
            <person name="Isobe S.N."/>
            <person name="Edwards D."/>
            <person name="Erskine W."/>
        </authorList>
    </citation>
    <scope>NUCLEOTIDE SEQUENCE [LARGE SCALE GENOMIC DNA]</scope>
    <source>
        <strain evidence="3">cv. Daliak</strain>
    </source>
</reference>
<gene>
    <name evidence="2" type="ORF">TSUD_248160</name>
</gene>
<proteinExistence type="predicted"/>
<accession>A0A2Z6MPB4</accession>
<sequence>MSNHNSIKTFDWTFDTVPEEEPLQIKGGKLLFFIAIFTIIILFTQSSSALVGSSVTAAFSINLTRRHTQLHFLLHHKDLTPKISRNFRSYFIKLIIPIALWRKPNVVSV</sequence>
<keyword evidence="1" id="KW-0472">Membrane</keyword>
<feature type="transmembrane region" description="Helical" evidence="1">
    <location>
        <begin position="30"/>
        <end position="59"/>
    </location>
</feature>
<keyword evidence="1" id="KW-1133">Transmembrane helix</keyword>